<evidence type="ECO:0000313" key="9">
    <source>
        <dbReference type="EMBL" id="JAT36783.1"/>
    </source>
</evidence>
<evidence type="ECO:0000256" key="7">
    <source>
        <dbReference type="SAM" id="SignalP"/>
    </source>
</evidence>
<dbReference type="CDD" id="cd05471">
    <property type="entry name" value="pepsin_like"/>
    <property type="match status" value="1"/>
</dbReference>
<dbReference type="PROSITE" id="PS51767">
    <property type="entry name" value="PEPTIDASE_A1"/>
    <property type="match status" value="1"/>
</dbReference>
<dbReference type="Gene3D" id="2.40.70.10">
    <property type="entry name" value="Acid Proteases"/>
    <property type="match status" value="2"/>
</dbReference>
<name>A0A1B6MLL2_9HEMI</name>
<feature type="signal peptide" evidence="7">
    <location>
        <begin position="1"/>
        <end position="26"/>
    </location>
</feature>
<evidence type="ECO:0000259" key="8">
    <source>
        <dbReference type="PROSITE" id="PS51767"/>
    </source>
</evidence>
<dbReference type="EMBL" id="GEBQ01003194">
    <property type="protein sequence ID" value="JAT36783.1"/>
    <property type="molecule type" value="Transcribed_RNA"/>
</dbReference>
<gene>
    <name evidence="9" type="ORF">g.33830</name>
</gene>
<accession>A0A1B6MLL2</accession>
<dbReference type="InterPro" id="IPR001969">
    <property type="entry name" value="Aspartic_peptidase_AS"/>
</dbReference>
<dbReference type="PRINTS" id="PR00792">
    <property type="entry name" value="PEPSIN"/>
</dbReference>
<protein>
    <recommendedName>
        <fullName evidence="8">Peptidase A1 domain-containing protein</fullName>
    </recommendedName>
</protein>
<dbReference type="AlphaFoldDB" id="A0A1B6MLL2"/>
<evidence type="ECO:0000256" key="3">
    <source>
        <dbReference type="ARBA" id="ARBA00022750"/>
    </source>
</evidence>
<evidence type="ECO:0000256" key="2">
    <source>
        <dbReference type="ARBA" id="ARBA00022670"/>
    </source>
</evidence>
<evidence type="ECO:0000256" key="1">
    <source>
        <dbReference type="ARBA" id="ARBA00007447"/>
    </source>
</evidence>
<evidence type="ECO:0000256" key="4">
    <source>
        <dbReference type="ARBA" id="ARBA00022801"/>
    </source>
</evidence>
<evidence type="ECO:0000256" key="6">
    <source>
        <dbReference type="RuleBase" id="RU000454"/>
    </source>
</evidence>
<comment type="similarity">
    <text evidence="1 6">Belongs to the peptidase A1 family.</text>
</comment>
<dbReference type="InterPro" id="IPR034164">
    <property type="entry name" value="Pepsin-like_dom"/>
</dbReference>
<dbReference type="Gene3D" id="2.60.40.1960">
    <property type="match status" value="1"/>
</dbReference>
<dbReference type="InterPro" id="IPR001461">
    <property type="entry name" value="Aspartic_peptidase_A1"/>
</dbReference>
<dbReference type="Pfam" id="PF00026">
    <property type="entry name" value="Asp"/>
    <property type="match status" value="1"/>
</dbReference>
<dbReference type="InterPro" id="IPR033121">
    <property type="entry name" value="PEPTIDASE_A1"/>
</dbReference>
<dbReference type="GO" id="GO:0004190">
    <property type="term" value="F:aspartic-type endopeptidase activity"/>
    <property type="evidence" value="ECO:0007669"/>
    <property type="project" value="UniProtKB-KW"/>
</dbReference>
<keyword evidence="4 6" id="KW-0378">Hydrolase</keyword>
<dbReference type="SUPFAM" id="SSF50630">
    <property type="entry name" value="Acid proteases"/>
    <property type="match status" value="1"/>
</dbReference>
<keyword evidence="7" id="KW-0732">Signal</keyword>
<evidence type="ECO:0000256" key="5">
    <source>
        <dbReference type="PIRSR" id="PIRSR601461-1"/>
    </source>
</evidence>
<reference evidence="9" key="1">
    <citation type="submission" date="2015-11" db="EMBL/GenBank/DDBJ databases">
        <title>De novo transcriptome assembly of four potential Pierce s Disease insect vectors from Arizona vineyards.</title>
        <authorList>
            <person name="Tassone E.E."/>
        </authorList>
    </citation>
    <scope>NUCLEOTIDE SEQUENCE</scope>
</reference>
<keyword evidence="2 6" id="KW-0645">Protease</keyword>
<dbReference type="FunFam" id="2.40.70.10:FF:000115">
    <property type="entry name" value="Lysosomal aspartic protease"/>
    <property type="match status" value="1"/>
</dbReference>
<feature type="active site" evidence="5">
    <location>
        <position position="409"/>
    </location>
</feature>
<feature type="active site" evidence="5">
    <location>
        <position position="226"/>
    </location>
</feature>
<keyword evidence="3 6" id="KW-0064">Aspartyl protease</keyword>
<feature type="chain" id="PRO_5008588412" description="Peptidase A1 domain-containing protein" evidence="7">
    <location>
        <begin position="27"/>
        <end position="535"/>
    </location>
</feature>
<proteinExistence type="inferred from homology"/>
<dbReference type="GO" id="GO:0006508">
    <property type="term" value="P:proteolysis"/>
    <property type="evidence" value="ECO:0007669"/>
    <property type="project" value="UniProtKB-KW"/>
</dbReference>
<dbReference type="PROSITE" id="PS00141">
    <property type="entry name" value="ASP_PROTEASE"/>
    <property type="match status" value="1"/>
</dbReference>
<feature type="domain" description="Peptidase A1" evidence="8">
    <location>
        <begin position="208"/>
        <end position="527"/>
    </location>
</feature>
<organism evidence="9">
    <name type="scientific">Graphocephala atropunctata</name>
    <dbReference type="NCBI Taxonomy" id="36148"/>
    <lineage>
        <taxon>Eukaryota</taxon>
        <taxon>Metazoa</taxon>
        <taxon>Ecdysozoa</taxon>
        <taxon>Arthropoda</taxon>
        <taxon>Hexapoda</taxon>
        <taxon>Insecta</taxon>
        <taxon>Pterygota</taxon>
        <taxon>Neoptera</taxon>
        <taxon>Paraneoptera</taxon>
        <taxon>Hemiptera</taxon>
        <taxon>Auchenorrhyncha</taxon>
        <taxon>Membracoidea</taxon>
        <taxon>Cicadellidae</taxon>
        <taxon>Cicadellinae</taxon>
        <taxon>Cicadellini</taxon>
        <taxon>Graphocephala</taxon>
    </lineage>
</organism>
<sequence>MQNSIILLSVLKIFRLLLYSPSLIEAQTTEMFYEDEFGFIKANPAYKLDGPLPTGAIKLLREALGGNQEPQSTSEPNLETQTIKNVKGDPIQTGAPKVRKRNINVSELNDTSSIESSKFYEDEFGFIKANSSFRIQNSESKKEKRSVVEDLSNFIKNNENGEKLIQEMNDKINADDDIDYGSFKVKLETPISSMTRIPLVYNEVNGQYQGEIAVGTPPQLFNVIFDTASSDLWIRSYKCKYKNADIGNPDTARSFKNWLSSTYEKMNGSVDNQYASGRVQGITAVEVVKIGGLTIKNQIIVEALLLQDLPYTTFDGIFGLSPKDDRHYLMSPFNNMILQDLVPAPVFSLYFSDTNSELILGGVDPNYHKGEFIFVNTLNKMADRWQFLFKGIYVEDKELSRRGCLGIVDSGSDFLMGSRELIETIMEAVDPQRVTNKVHEGYIVSCSDIDKLREIKFKTMENKMLSMMPKEYVKRAVINNSEFCYTSFLVLHGLNTTGSTPILCFGSVFMRKYYTQFDMKESRIGFAIASSVLPT</sequence>
<dbReference type="PANTHER" id="PTHR47966:SF51">
    <property type="entry name" value="BETA-SITE APP-CLEAVING ENZYME, ISOFORM A-RELATED"/>
    <property type="match status" value="1"/>
</dbReference>
<dbReference type="InterPro" id="IPR021109">
    <property type="entry name" value="Peptidase_aspartic_dom_sf"/>
</dbReference>
<dbReference type="PANTHER" id="PTHR47966">
    <property type="entry name" value="BETA-SITE APP-CLEAVING ENZYME, ISOFORM A-RELATED"/>
    <property type="match status" value="1"/>
</dbReference>